<dbReference type="InterPro" id="IPR020846">
    <property type="entry name" value="MFS_dom"/>
</dbReference>
<evidence type="ECO:0000313" key="9">
    <source>
        <dbReference type="EMBL" id="MBO1325412.1"/>
    </source>
</evidence>
<feature type="transmembrane region" description="Helical" evidence="7">
    <location>
        <begin position="89"/>
        <end position="111"/>
    </location>
</feature>
<proteinExistence type="predicted"/>
<dbReference type="PROSITE" id="PS50850">
    <property type="entry name" value="MFS"/>
    <property type="match status" value="1"/>
</dbReference>
<comment type="subcellular location">
    <subcellularLocation>
        <location evidence="1">Cell membrane</location>
        <topology evidence="1">Multi-pass membrane protein</topology>
    </subcellularLocation>
</comment>
<evidence type="ECO:0000256" key="1">
    <source>
        <dbReference type="ARBA" id="ARBA00004651"/>
    </source>
</evidence>
<protein>
    <submittedName>
        <fullName evidence="9">MFS transporter</fullName>
    </submittedName>
</protein>
<dbReference type="Gene3D" id="1.20.1250.20">
    <property type="entry name" value="MFS general substrate transporter like domains"/>
    <property type="match status" value="2"/>
</dbReference>
<feature type="domain" description="Major facilitator superfamily (MFS) profile" evidence="8">
    <location>
        <begin position="17"/>
        <end position="428"/>
    </location>
</feature>
<accession>A0A939HKY4</accession>
<dbReference type="GO" id="GO:0022857">
    <property type="term" value="F:transmembrane transporter activity"/>
    <property type="evidence" value="ECO:0007669"/>
    <property type="project" value="InterPro"/>
</dbReference>
<feature type="transmembrane region" description="Helical" evidence="7">
    <location>
        <begin position="117"/>
        <end position="145"/>
    </location>
</feature>
<dbReference type="GO" id="GO:0005886">
    <property type="term" value="C:plasma membrane"/>
    <property type="evidence" value="ECO:0007669"/>
    <property type="project" value="UniProtKB-SubCell"/>
</dbReference>
<feature type="transmembrane region" description="Helical" evidence="7">
    <location>
        <begin position="190"/>
        <end position="213"/>
    </location>
</feature>
<organism evidence="9 10">
    <name type="scientific">Acetobacter garciniae</name>
    <dbReference type="NCBI Taxonomy" id="2817435"/>
    <lineage>
        <taxon>Bacteria</taxon>
        <taxon>Pseudomonadati</taxon>
        <taxon>Pseudomonadota</taxon>
        <taxon>Alphaproteobacteria</taxon>
        <taxon>Acetobacterales</taxon>
        <taxon>Acetobacteraceae</taxon>
        <taxon>Acetobacter</taxon>
    </lineage>
</organism>
<keyword evidence="10" id="KW-1185">Reference proteome</keyword>
<dbReference type="Proteomes" id="UP000664073">
    <property type="component" value="Unassembled WGS sequence"/>
</dbReference>
<keyword evidence="2" id="KW-0813">Transport</keyword>
<keyword evidence="4 7" id="KW-0812">Transmembrane</keyword>
<dbReference type="PANTHER" id="PTHR43045:SF7">
    <property type="entry name" value="MAJOR FACILITATOR SUPERFAMILY TRANSPORTER"/>
    <property type="match status" value="1"/>
</dbReference>
<gene>
    <name evidence="9" type="ORF">J2D77_09655</name>
</gene>
<evidence type="ECO:0000256" key="5">
    <source>
        <dbReference type="ARBA" id="ARBA00022989"/>
    </source>
</evidence>
<dbReference type="SUPFAM" id="SSF103473">
    <property type="entry name" value="MFS general substrate transporter"/>
    <property type="match status" value="1"/>
</dbReference>
<evidence type="ECO:0000313" key="10">
    <source>
        <dbReference type="Proteomes" id="UP000664073"/>
    </source>
</evidence>
<dbReference type="AlphaFoldDB" id="A0A939HKY4"/>
<dbReference type="EMBL" id="JAFVMH010000004">
    <property type="protein sequence ID" value="MBO1325412.1"/>
    <property type="molecule type" value="Genomic_DNA"/>
</dbReference>
<feature type="transmembrane region" description="Helical" evidence="7">
    <location>
        <begin position="12"/>
        <end position="30"/>
    </location>
</feature>
<evidence type="ECO:0000259" key="8">
    <source>
        <dbReference type="PROSITE" id="PS50850"/>
    </source>
</evidence>
<name>A0A939HKY4_9PROT</name>
<sequence>MIQPISLRQTPPSALVLAAAATIGTTLEWYDFIVYNMMTALVFNELFFVSKNTVTSLVFAFLTYATGYLSRPLGGILLGRLGDIKGRRFVLTISLVLMGICTGLIGLLPVYNSVGSLAPFLLIVLRLVQGIALGGEWAGAVLLSVEHGEADSQKQRASWAQIGPGAGTVLSALVIAMVTQATNHQQFLAWGWRIPFFISFILVLCGVAVRLRIPETPVFQEHKARTDQTNGRPPIPRLERRALILASGSRIGPDVLYSLLTVFALSYATNFTHIANSVMLTALLTGSTLSIGVTLLSGRLADYVGIKPVFLTGLAMAIAVPFLVFLALSHHSSALVIGVVVVGLCVHATTYSVQSAFIISLFPPANRYYGASVAYNIGSLAGGGAFAPLIMVLLYSRTQSTLPLCFYTVLALGITGTCVLLGKQAKGEAPAA</sequence>
<dbReference type="Pfam" id="PF00083">
    <property type="entry name" value="Sugar_tr"/>
    <property type="match status" value="1"/>
</dbReference>
<dbReference type="InterPro" id="IPR036259">
    <property type="entry name" value="MFS_trans_sf"/>
</dbReference>
<feature type="transmembrane region" description="Helical" evidence="7">
    <location>
        <begin position="334"/>
        <end position="361"/>
    </location>
</feature>
<feature type="transmembrane region" description="Helical" evidence="7">
    <location>
        <begin position="308"/>
        <end position="328"/>
    </location>
</feature>
<evidence type="ECO:0000256" key="7">
    <source>
        <dbReference type="SAM" id="Phobius"/>
    </source>
</evidence>
<feature type="transmembrane region" description="Helical" evidence="7">
    <location>
        <begin position="50"/>
        <end position="69"/>
    </location>
</feature>
<feature type="transmembrane region" description="Helical" evidence="7">
    <location>
        <begin position="274"/>
        <end position="296"/>
    </location>
</feature>
<keyword evidence="6 7" id="KW-0472">Membrane</keyword>
<comment type="caution">
    <text evidence="9">The sequence shown here is derived from an EMBL/GenBank/DDBJ whole genome shotgun (WGS) entry which is preliminary data.</text>
</comment>
<keyword evidence="5 7" id="KW-1133">Transmembrane helix</keyword>
<dbReference type="RefSeq" id="WP_207846078.1">
    <property type="nucleotide sequence ID" value="NZ_JAFVMH010000004.1"/>
</dbReference>
<feature type="transmembrane region" description="Helical" evidence="7">
    <location>
        <begin position="401"/>
        <end position="422"/>
    </location>
</feature>
<feature type="transmembrane region" description="Helical" evidence="7">
    <location>
        <begin position="157"/>
        <end position="178"/>
    </location>
</feature>
<feature type="transmembrane region" description="Helical" evidence="7">
    <location>
        <begin position="373"/>
        <end position="395"/>
    </location>
</feature>
<dbReference type="PANTHER" id="PTHR43045">
    <property type="entry name" value="SHIKIMATE TRANSPORTER"/>
    <property type="match status" value="1"/>
</dbReference>
<evidence type="ECO:0000256" key="6">
    <source>
        <dbReference type="ARBA" id="ARBA00023136"/>
    </source>
</evidence>
<dbReference type="InterPro" id="IPR005828">
    <property type="entry name" value="MFS_sugar_transport-like"/>
</dbReference>
<reference evidence="9" key="1">
    <citation type="submission" date="2021-03" db="EMBL/GenBank/DDBJ databases">
        <title>The complete genome sequence of Acetobacter sp. TBRC 12339.</title>
        <authorList>
            <person name="Charoenyingcharoen P."/>
            <person name="Yukphan P."/>
        </authorList>
    </citation>
    <scope>NUCLEOTIDE SEQUENCE</scope>
    <source>
        <strain evidence="9">TBRC 12339</strain>
    </source>
</reference>
<evidence type="ECO:0000256" key="2">
    <source>
        <dbReference type="ARBA" id="ARBA00022448"/>
    </source>
</evidence>
<evidence type="ECO:0000256" key="3">
    <source>
        <dbReference type="ARBA" id="ARBA00022475"/>
    </source>
</evidence>
<keyword evidence="3" id="KW-1003">Cell membrane</keyword>
<evidence type="ECO:0000256" key="4">
    <source>
        <dbReference type="ARBA" id="ARBA00022692"/>
    </source>
</evidence>